<name>A0A8X6PJ74_NEPPI</name>
<dbReference type="Proteomes" id="UP000887013">
    <property type="component" value="Unassembled WGS sequence"/>
</dbReference>
<dbReference type="PANTHER" id="PTHR10003">
    <property type="entry name" value="SUPEROXIDE DISMUTASE CU-ZN -RELATED"/>
    <property type="match status" value="1"/>
</dbReference>
<dbReference type="PROSITE" id="PS00087">
    <property type="entry name" value="SOD_CU_ZN_1"/>
    <property type="match status" value="1"/>
</dbReference>
<feature type="signal peptide" evidence="1">
    <location>
        <begin position="1"/>
        <end position="17"/>
    </location>
</feature>
<gene>
    <name evidence="3" type="primary">Sod1</name>
    <name evidence="3" type="ORF">NPIL_112121</name>
</gene>
<evidence type="ECO:0000256" key="1">
    <source>
        <dbReference type="SAM" id="SignalP"/>
    </source>
</evidence>
<evidence type="ECO:0000313" key="3">
    <source>
        <dbReference type="EMBL" id="GFT74145.1"/>
    </source>
</evidence>
<dbReference type="EMBL" id="BMAW01117240">
    <property type="protein sequence ID" value="GFT74145.1"/>
    <property type="molecule type" value="Genomic_DNA"/>
</dbReference>
<dbReference type="InterPro" id="IPR018152">
    <property type="entry name" value="SOD_Cu/Zn_BS"/>
</dbReference>
<evidence type="ECO:0000313" key="4">
    <source>
        <dbReference type="Proteomes" id="UP000887013"/>
    </source>
</evidence>
<protein>
    <submittedName>
        <fullName evidence="3">Superoxide dismutase</fullName>
    </submittedName>
</protein>
<dbReference type="InterPro" id="IPR036423">
    <property type="entry name" value="SOD-like_Cu/Zn_dom_sf"/>
</dbReference>
<dbReference type="Pfam" id="PF00080">
    <property type="entry name" value="Sod_Cu"/>
    <property type="match status" value="1"/>
</dbReference>
<dbReference type="GO" id="GO:0005507">
    <property type="term" value="F:copper ion binding"/>
    <property type="evidence" value="ECO:0007669"/>
    <property type="project" value="InterPro"/>
</dbReference>
<proteinExistence type="predicted"/>
<keyword evidence="4" id="KW-1185">Reference proteome</keyword>
<feature type="domain" description="Superoxide dismutase copper/zinc binding" evidence="2">
    <location>
        <begin position="42"/>
        <end position="104"/>
    </location>
</feature>
<keyword evidence="1" id="KW-0732">Signal</keyword>
<dbReference type="OrthoDB" id="2015551at2759"/>
<feature type="chain" id="PRO_5036473882" evidence="1">
    <location>
        <begin position="18"/>
        <end position="121"/>
    </location>
</feature>
<reference evidence="3" key="1">
    <citation type="submission" date="2020-08" db="EMBL/GenBank/DDBJ databases">
        <title>Multicomponent nature underlies the extraordinary mechanical properties of spider dragline silk.</title>
        <authorList>
            <person name="Kono N."/>
            <person name="Nakamura H."/>
            <person name="Mori M."/>
            <person name="Yoshida Y."/>
            <person name="Ohtoshi R."/>
            <person name="Malay A.D."/>
            <person name="Moran D.A.P."/>
            <person name="Tomita M."/>
            <person name="Numata K."/>
            <person name="Arakawa K."/>
        </authorList>
    </citation>
    <scope>NUCLEOTIDE SEQUENCE</scope>
</reference>
<dbReference type="AlphaFoldDB" id="A0A8X6PJ74"/>
<organism evidence="3 4">
    <name type="scientific">Nephila pilipes</name>
    <name type="common">Giant wood spider</name>
    <name type="synonym">Nephila maculata</name>
    <dbReference type="NCBI Taxonomy" id="299642"/>
    <lineage>
        <taxon>Eukaryota</taxon>
        <taxon>Metazoa</taxon>
        <taxon>Ecdysozoa</taxon>
        <taxon>Arthropoda</taxon>
        <taxon>Chelicerata</taxon>
        <taxon>Arachnida</taxon>
        <taxon>Araneae</taxon>
        <taxon>Araneomorphae</taxon>
        <taxon>Entelegynae</taxon>
        <taxon>Araneoidea</taxon>
        <taxon>Nephilidae</taxon>
        <taxon>Nephila</taxon>
    </lineage>
</organism>
<evidence type="ECO:0000259" key="2">
    <source>
        <dbReference type="Pfam" id="PF00080"/>
    </source>
</evidence>
<accession>A0A8X6PJ74</accession>
<comment type="caution">
    <text evidence="3">The sequence shown here is derived from an EMBL/GenBank/DDBJ whole genome shotgun (WGS) entry which is preliminary data.</text>
</comment>
<dbReference type="GO" id="GO:0006801">
    <property type="term" value="P:superoxide metabolic process"/>
    <property type="evidence" value="ECO:0007669"/>
    <property type="project" value="InterPro"/>
</dbReference>
<sequence>MLVLAVVLCLVAGSAIGVPHPDNHWKDGPKEATCVIQHGHAKGCIKLSQSHAEAPLKMTGEIDGLSYGKHGMHVHELGDLSKGCKSLGGHFNPYGKKHGAPTDMRSTPTKMILAMVETATV</sequence>
<dbReference type="InterPro" id="IPR001424">
    <property type="entry name" value="SOD_Cu_Zn_dom"/>
</dbReference>
<dbReference type="InterPro" id="IPR024134">
    <property type="entry name" value="SOD_Cu/Zn_/chaperone"/>
</dbReference>
<dbReference type="Gene3D" id="2.60.40.200">
    <property type="entry name" value="Superoxide dismutase, copper/zinc binding domain"/>
    <property type="match status" value="1"/>
</dbReference>
<dbReference type="SUPFAM" id="SSF49329">
    <property type="entry name" value="Cu,Zn superoxide dismutase-like"/>
    <property type="match status" value="1"/>
</dbReference>